<dbReference type="SUPFAM" id="SSF52833">
    <property type="entry name" value="Thioredoxin-like"/>
    <property type="match status" value="1"/>
</dbReference>
<evidence type="ECO:0000256" key="4">
    <source>
        <dbReference type="ARBA" id="ARBA00023274"/>
    </source>
</evidence>
<dbReference type="InterPro" id="IPR007741">
    <property type="entry name" value="Ribosomal_mL43/mS25/NADH_DH"/>
</dbReference>
<keyword evidence="7" id="KW-1185">Reference proteome</keyword>
<dbReference type="EMBL" id="KV453851">
    <property type="protein sequence ID" value="ODV86060.1"/>
    <property type="molecule type" value="Genomic_DNA"/>
</dbReference>
<comment type="subcellular location">
    <subcellularLocation>
        <location evidence="1">Mitochondrion</location>
    </subcellularLocation>
</comment>
<dbReference type="InterPro" id="IPR040049">
    <property type="entry name" value="Ribosomal_mS25/mL61"/>
</dbReference>
<dbReference type="AlphaFoldDB" id="A0A1E4T2R8"/>
<dbReference type="Pfam" id="PF05047">
    <property type="entry name" value="L51_S25_CI-B8"/>
    <property type="match status" value="1"/>
</dbReference>
<protein>
    <recommendedName>
        <fullName evidence="5">Ribosomal protein/NADH dehydrogenase domain-containing protein</fullName>
    </recommendedName>
</protein>
<keyword evidence="2" id="KW-0689">Ribosomal protein</keyword>
<keyword evidence="3" id="KW-0496">Mitochondrion</keyword>
<evidence type="ECO:0000313" key="6">
    <source>
        <dbReference type="EMBL" id="ODV86060.1"/>
    </source>
</evidence>
<evidence type="ECO:0000256" key="1">
    <source>
        <dbReference type="ARBA" id="ARBA00004173"/>
    </source>
</evidence>
<keyword evidence="4" id="KW-0687">Ribonucleoprotein</keyword>
<gene>
    <name evidence="6" type="ORF">CANARDRAFT_7421</name>
</gene>
<dbReference type="GO" id="GO:1990904">
    <property type="term" value="C:ribonucleoprotein complex"/>
    <property type="evidence" value="ECO:0007669"/>
    <property type="project" value="UniProtKB-KW"/>
</dbReference>
<organism evidence="6 7">
    <name type="scientific">[Candida] arabinofermentans NRRL YB-2248</name>
    <dbReference type="NCBI Taxonomy" id="983967"/>
    <lineage>
        <taxon>Eukaryota</taxon>
        <taxon>Fungi</taxon>
        <taxon>Dikarya</taxon>
        <taxon>Ascomycota</taxon>
        <taxon>Saccharomycotina</taxon>
        <taxon>Pichiomycetes</taxon>
        <taxon>Pichiales</taxon>
        <taxon>Pichiaceae</taxon>
        <taxon>Ogataea</taxon>
        <taxon>Ogataea/Candida clade</taxon>
    </lineage>
</organism>
<dbReference type="GO" id="GO:0005739">
    <property type="term" value="C:mitochondrion"/>
    <property type="evidence" value="ECO:0007669"/>
    <property type="project" value="UniProtKB-SubCell"/>
</dbReference>
<feature type="domain" description="Ribosomal protein/NADH dehydrogenase" evidence="5">
    <location>
        <begin position="55"/>
        <end position="135"/>
    </location>
</feature>
<evidence type="ECO:0000256" key="3">
    <source>
        <dbReference type="ARBA" id="ARBA00023128"/>
    </source>
</evidence>
<evidence type="ECO:0000256" key="2">
    <source>
        <dbReference type="ARBA" id="ARBA00022980"/>
    </source>
</evidence>
<evidence type="ECO:0000259" key="5">
    <source>
        <dbReference type="SMART" id="SM00916"/>
    </source>
</evidence>
<name>A0A1E4T2R8_9ASCO</name>
<sequence>MPRIPNNMRPLFLKGLPSSRVLKQYANLNDIANFQNSAYKFPKVSKLELTFKKMNAYGHMGARQFWKYNLRTITFHNPQLNIDVKRVDCETKEEQLACPSVLTVHFQNGSKKTIDCKNVHSSEIMNQLIEISDAIRVPKEEIPILTQEGHEERLAKA</sequence>
<dbReference type="Gene3D" id="3.40.30.10">
    <property type="entry name" value="Glutaredoxin"/>
    <property type="match status" value="1"/>
</dbReference>
<dbReference type="InterPro" id="IPR036249">
    <property type="entry name" value="Thioredoxin-like_sf"/>
</dbReference>
<dbReference type="STRING" id="983967.A0A1E4T2R8"/>
<dbReference type="SMART" id="SM00916">
    <property type="entry name" value="L51_S25_CI-B8"/>
    <property type="match status" value="1"/>
</dbReference>
<dbReference type="PANTHER" id="PTHR13274:SF2">
    <property type="entry name" value="SMALL RIBOSOMAL SUBUNIT PROTEIN MS25"/>
    <property type="match status" value="1"/>
</dbReference>
<reference evidence="7" key="1">
    <citation type="submission" date="2016-04" db="EMBL/GenBank/DDBJ databases">
        <title>Comparative genomics of biotechnologically important yeasts.</title>
        <authorList>
            <consortium name="DOE Joint Genome Institute"/>
            <person name="Riley R."/>
            <person name="Haridas S."/>
            <person name="Wolfe K.H."/>
            <person name="Lopes M.R."/>
            <person name="Hittinger C.T."/>
            <person name="Goker M."/>
            <person name="Salamov A."/>
            <person name="Wisecaver J."/>
            <person name="Long T.M."/>
            <person name="Aerts A.L."/>
            <person name="Barry K."/>
            <person name="Choi C."/>
            <person name="Clum A."/>
            <person name="Coughlan A.Y."/>
            <person name="Deshpande S."/>
            <person name="Douglass A.P."/>
            <person name="Hanson S.J."/>
            <person name="Klenk H.-P."/>
            <person name="Labutti K."/>
            <person name="Lapidus A."/>
            <person name="Lindquist E."/>
            <person name="Lipzen A."/>
            <person name="Meier-Kolthoff J.P."/>
            <person name="Ohm R.A."/>
            <person name="Otillar R.P."/>
            <person name="Pangilinan J."/>
            <person name="Peng Y."/>
            <person name="Rokas A."/>
            <person name="Rosa C.A."/>
            <person name="Scheuner C."/>
            <person name="Sibirny A.A."/>
            <person name="Slot J.C."/>
            <person name="Stielow J.B."/>
            <person name="Sun H."/>
            <person name="Kurtzman C.P."/>
            <person name="Blackwell M."/>
            <person name="Grigoriev I.V."/>
            <person name="Jeffries T.W."/>
        </authorList>
    </citation>
    <scope>NUCLEOTIDE SEQUENCE [LARGE SCALE GENOMIC DNA]</scope>
    <source>
        <strain evidence="7">NRRL YB-2248</strain>
    </source>
</reference>
<accession>A0A1E4T2R8</accession>
<dbReference type="OrthoDB" id="1696305at2759"/>
<dbReference type="GO" id="GO:0005840">
    <property type="term" value="C:ribosome"/>
    <property type="evidence" value="ECO:0007669"/>
    <property type="project" value="UniProtKB-KW"/>
</dbReference>
<dbReference type="Proteomes" id="UP000094801">
    <property type="component" value="Unassembled WGS sequence"/>
</dbReference>
<evidence type="ECO:0000313" key="7">
    <source>
        <dbReference type="Proteomes" id="UP000094801"/>
    </source>
</evidence>
<dbReference type="PANTHER" id="PTHR13274">
    <property type="entry name" value="MITOCHONDRIAL RIBOSOMAL PROTEIN S25"/>
    <property type="match status" value="1"/>
</dbReference>
<dbReference type="GO" id="GO:0003735">
    <property type="term" value="F:structural constituent of ribosome"/>
    <property type="evidence" value="ECO:0007669"/>
    <property type="project" value="InterPro"/>
</dbReference>
<proteinExistence type="predicted"/>